<keyword evidence="2" id="KW-1185">Reference proteome</keyword>
<proteinExistence type="predicted"/>
<organism evidence="1 2">
    <name type="scientific">Mesorhizobium prunaredense</name>
    <dbReference type="NCBI Taxonomy" id="1631249"/>
    <lineage>
        <taxon>Bacteria</taxon>
        <taxon>Pseudomonadati</taxon>
        <taxon>Pseudomonadota</taxon>
        <taxon>Alphaproteobacteria</taxon>
        <taxon>Hyphomicrobiales</taxon>
        <taxon>Phyllobacteriaceae</taxon>
        <taxon>Mesorhizobium</taxon>
    </lineage>
</organism>
<dbReference type="EMBL" id="FTPD01000078">
    <property type="protein sequence ID" value="SIT59743.1"/>
    <property type="molecule type" value="Genomic_DNA"/>
</dbReference>
<protein>
    <submittedName>
        <fullName evidence="1">Uncharacterized protein</fullName>
    </submittedName>
</protein>
<evidence type="ECO:0000313" key="2">
    <source>
        <dbReference type="Proteomes" id="UP000188388"/>
    </source>
</evidence>
<accession>A0A1R3VIU8</accession>
<gene>
    <name evidence="1" type="ORF">BQ8794_80077</name>
</gene>
<reference evidence="2" key="1">
    <citation type="submission" date="2017-01" db="EMBL/GenBank/DDBJ databases">
        <authorList>
            <person name="Brunel B."/>
        </authorList>
    </citation>
    <scope>NUCLEOTIDE SEQUENCE [LARGE SCALE GENOMIC DNA]</scope>
</reference>
<name>A0A1R3VIU8_9HYPH</name>
<sequence length="65" mass="6948">MRFPVDGWNSLFSRLAYNLPVRGGLSSVLNSGQLKTRGFADADLAYGVVRLAGQRARAAPAGAWP</sequence>
<dbReference type="AlphaFoldDB" id="A0A1R3VIU8"/>
<dbReference type="Proteomes" id="UP000188388">
    <property type="component" value="Unassembled WGS sequence"/>
</dbReference>
<evidence type="ECO:0000313" key="1">
    <source>
        <dbReference type="EMBL" id="SIT59743.1"/>
    </source>
</evidence>